<keyword evidence="1" id="KW-1133">Transmembrane helix</keyword>
<feature type="transmembrane region" description="Helical" evidence="1">
    <location>
        <begin position="20"/>
        <end position="40"/>
    </location>
</feature>
<dbReference type="RefSeq" id="WP_004017270.1">
    <property type="nucleotide sequence ID" value="NZ_CAMPNB010000007.1"/>
</dbReference>
<name>A0A7Y0TWA7_9ACTO</name>
<evidence type="ECO:0000313" key="3">
    <source>
        <dbReference type="Proteomes" id="UP000575397"/>
    </source>
</evidence>
<keyword evidence="1" id="KW-0472">Membrane</keyword>
<comment type="caution">
    <text evidence="2">The sequence shown here is derived from an EMBL/GenBank/DDBJ whole genome shotgun (WGS) entry which is preliminary data.</text>
</comment>
<dbReference type="GeneID" id="61167155"/>
<keyword evidence="1" id="KW-0812">Transmembrane</keyword>
<evidence type="ECO:0008006" key="4">
    <source>
        <dbReference type="Google" id="ProtNLM"/>
    </source>
</evidence>
<evidence type="ECO:0000313" key="2">
    <source>
        <dbReference type="EMBL" id="NMX02609.1"/>
    </source>
</evidence>
<accession>A0A7Y0TWA7</accession>
<proteinExistence type="predicted"/>
<gene>
    <name evidence="2" type="ORF">HHJ77_01330</name>
</gene>
<sequence length="210" mass="22473">MLVPIGSGKTQGWWHSPRVYIGIILIALAMVLTFVAIRVAGHMDRYWAAKDTILAGQSITKDMLVAIEANPGVAARHYFPAAKLGQIRATQTIGAGELLSRGCVSSGSGNVKKIVLKLASPLPSGVSKGDYLEIWQLPNGTDSDTDVENLPREAHNIAPRVVFVSEKKPGVAMRVTEDISIEILVENKDLEDLLAAVGLQRSLVAIPVAS</sequence>
<dbReference type="Proteomes" id="UP000575397">
    <property type="component" value="Unassembled WGS sequence"/>
</dbReference>
<protein>
    <recommendedName>
        <fullName evidence="4">SAF domain-containing protein</fullName>
    </recommendedName>
</protein>
<organism evidence="2 3">
    <name type="scientific">Mobiluncus mulieris</name>
    <dbReference type="NCBI Taxonomy" id="2052"/>
    <lineage>
        <taxon>Bacteria</taxon>
        <taxon>Bacillati</taxon>
        <taxon>Actinomycetota</taxon>
        <taxon>Actinomycetes</taxon>
        <taxon>Actinomycetales</taxon>
        <taxon>Actinomycetaceae</taxon>
        <taxon>Mobiluncus</taxon>
    </lineage>
</organism>
<dbReference type="AlphaFoldDB" id="A0A7Y0TWA7"/>
<evidence type="ECO:0000256" key="1">
    <source>
        <dbReference type="SAM" id="Phobius"/>
    </source>
</evidence>
<dbReference type="EMBL" id="JABCUS010000002">
    <property type="protein sequence ID" value="NMX02609.1"/>
    <property type="molecule type" value="Genomic_DNA"/>
</dbReference>
<reference evidence="2 3" key="1">
    <citation type="submission" date="2020-04" db="EMBL/GenBank/DDBJ databases">
        <title>Antimicrobial susceptibility and clonality of vaginal-derived multi-drug resistant Mobiluncus isolates in China.</title>
        <authorList>
            <person name="Zhang X."/>
        </authorList>
    </citation>
    <scope>NUCLEOTIDE SEQUENCE [LARGE SCALE GENOMIC DNA]</scope>
    <source>
        <strain evidence="2 3">12</strain>
    </source>
</reference>